<evidence type="ECO:0000256" key="4">
    <source>
        <dbReference type="ARBA" id="ARBA00022490"/>
    </source>
</evidence>
<accession>A0A8J8NK90</accession>
<comment type="similarity">
    <text evidence="2">Belongs to the centrin family.</text>
</comment>
<dbReference type="InterPro" id="IPR050230">
    <property type="entry name" value="CALM/Myosin/TropC-like"/>
</dbReference>
<keyword evidence="6" id="KW-0677">Repeat</keyword>
<feature type="compositionally biased region" description="Polar residues" evidence="11">
    <location>
        <begin position="181"/>
        <end position="192"/>
    </location>
</feature>
<evidence type="ECO:0000256" key="7">
    <source>
        <dbReference type="ARBA" id="ARBA00022837"/>
    </source>
</evidence>
<keyword evidence="5" id="KW-0479">Metal-binding</keyword>
<dbReference type="EMBL" id="RRYP01013165">
    <property type="protein sequence ID" value="TNV76673.1"/>
    <property type="molecule type" value="Genomic_DNA"/>
</dbReference>
<dbReference type="SUPFAM" id="SSF47473">
    <property type="entry name" value="EF-hand"/>
    <property type="match status" value="1"/>
</dbReference>
<dbReference type="InterPro" id="IPR018247">
    <property type="entry name" value="EF_Hand_1_Ca_BS"/>
</dbReference>
<evidence type="ECO:0000313" key="14">
    <source>
        <dbReference type="Proteomes" id="UP000785679"/>
    </source>
</evidence>
<keyword evidence="8" id="KW-0007">Acetylation</keyword>
<evidence type="ECO:0000256" key="10">
    <source>
        <dbReference type="ARBA" id="ARBA00025692"/>
    </source>
</evidence>
<dbReference type="SMART" id="SM00054">
    <property type="entry name" value="EFh"/>
    <property type="match status" value="2"/>
</dbReference>
<dbReference type="PROSITE" id="PS00018">
    <property type="entry name" value="EF_HAND_1"/>
    <property type="match status" value="2"/>
</dbReference>
<feature type="domain" description="EF-hand" evidence="12">
    <location>
        <begin position="40"/>
        <end position="75"/>
    </location>
</feature>
<comment type="subcellular location">
    <subcellularLocation>
        <location evidence="1">Cytoplasm</location>
        <location evidence="1">Cytoskeleton</location>
    </subcellularLocation>
</comment>
<sequence length="192" mass="21727">MSRAERKKEFLNNRQYLVERRTREWLIKRGKGSLLDFQDDQIRKLKECFGSLDGDGSGAIGIEELEDPLIGLGFADTREEVQEMIDSVDDDGSGMIEFPEFLGIIKNSDGNDKTAKINKFFKDMTSGKLAGEDLSFNLLVQKMRRDYMMDAILSGDTGRRELGEKILKNVGKQLASHKLNTRPSSNNSKLSR</sequence>
<dbReference type="AlphaFoldDB" id="A0A8J8NK90"/>
<dbReference type="PROSITE" id="PS50222">
    <property type="entry name" value="EF_HAND_2"/>
    <property type="match status" value="2"/>
</dbReference>
<reference evidence="13" key="1">
    <citation type="submission" date="2019-06" db="EMBL/GenBank/DDBJ databases">
        <authorList>
            <person name="Zheng W."/>
        </authorList>
    </citation>
    <scope>NUCLEOTIDE SEQUENCE</scope>
    <source>
        <strain evidence="13">QDHG01</strain>
    </source>
</reference>
<dbReference type="Proteomes" id="UP000785679">
    <property type="component" value="Unassembled WGS sequence"/>
</dbReference>
<keyword evidence="4" id="KW-0963">Cytoplasm</keyword>
<evidence type="ECO:0000256" key="1">
    <source>
        <dbReference type="ARBA" id="ARBA00004245"/>
    </source>
</evidence>
<dbReference type="CDD" id="cd00051">
    <property type="entry name" value="EFh"/>
    <property type="match status" value="1"/>
</dbReference>
<evidence type="ECO:0000259" key="12">
    <source>
        <dbReference type="PROSITE" id="PS50222"/>
    </source>
</evidence>
<dbReference type="FunFam" id="1.10.238.10:FF:000178">
    <property type="entry name" value="Calmodulin-2 A"/>
    <property type="match status" value="1"/>
</dbReference>
<dbReference type="InterPro" id="IPR002048">
    <property type="entry name" value="EF_hand_dom"/>
</dbReference>
<evidence type="ECO:0000256" key="9">
    <source>
        <dbReference type="ARBA" id="ARBA00023212"/>
    </source>
</evidence>
<evidence type="ECO:0000256" key="8">
    <source>
        <dbReference type="ARBA" id="ARBA00022990"/>
    </source>
</evidence>
<feature type="region of interest" description="Disordered" evidence="11">
    <location>
        <begin position="173"/>
        <end position="192"/>
    </location>
</feature>
<keyword evidence="7" id="KW-0106">Calcium</keyword>
<comment type="function">
    <text evidence="10">Plays a fundamental role in microtubule organizing center structure and function. Component of the infraciliary lattice (ICL) and the ciliary basal bodies.</text>
</comment>
<dbReference type="InterPro" id="IPR011992">
    <property type="entry name" value="EF-hand-dom_pair"/>
</dbReference>
<comment type="caution">
    <text evidence="13">The sequence shown here is derived from an EMBL/GenBank/DDBJ whole genome shotgun (WGS) entry which is preliminary data.</text>
</comment>
<dbReference type="PANTHER" id="PTHR23048">
    <property type="entry name" value="MYOSIN LIGHT CHAIN 1, 3"/>
    <property type="match status" value="1"/>
</dbReference>
<dbReference type="Gene3D" id="1.10.238.10">
    <property type="entry name" value="EF-hand"/>
    <property type="match status" value="1"/>
</dbReference>
<evidence type="ECO:0000256" key="2">
    <source>
        <dbReference type="ARBA" id="ARBA00005253"/>
    </source>
</evidence>
<evidence type="ECO:0000256" key="6">
    <source>
        <dbReference type="ARBA" id="ARBA00022737"/>
    </source>
</evidence>
<protein>
    <recommendedName>
        <fullName evidence="3">Calmodulin</fullName>
    </recommendedName>
</protein>
<dbReference type="PANTHER" id="PTHR23048:SF0">
    <property type="entry name" value="CALMODULIN LIKE 3"/>
    <property type="match status" value="1"/>
</dbReference>
<dbReference type="GO" id="GO:0005509">
    <property type="term" value="F:calcium ion binding"/>
    <property type="evidence" value="ECO:0007669"/>
    <property type="project" value="InterPro"/>
</dbReference>
<name>A0A8J8NK90_HALGN</name>
<keyword evidence="9" id="KW-0206">Cytoskeleton</keyword>
<gene>
    <name evidence="13" type="ORF">FGO68_gene9118</name>
</gene>
<organism evidence="13 14">
    <name type="scientific">Halteria grandinella</name>
    <dbReference type="NCBI Taxonomy" id="5974"/>
    <lineage>
        <taxon>Eukaryota</taxon>
        <taxon>Sar</taxon>
        <taxon>Alveolata</taxon>
        <taxon>Ciliophora</taxon>
        <taxon>Intramacronucleata</taxon>
        <taxon>Spirotrichea</taxon>
        <taxon>Stichotrichia</taxon>
        <taxon>Sporadotrichida</taxon>
        <taxon>Halteriidae</taxon>
        <taxon>Halteria</taxon>
    </lineage>
</organism>
<dbReference type="OrthoDB" id="443458at2759"/>
<evidence type="ECO:0000256" key="3">
    <source>
        <dbReference type="ARBA" id="ARBA00020786"/>
    </source>
</evidence>
<proteinExistence type="inferred from homology"/>
<feature type="domain" description="EF-hand" evidence="12">
    <location>
        <begin position="76"/>
        <end position="111"/>
    </location>
</feature>
<evidence type="ECO:0000256" key="5">
    <source>
        <dbReference type="ARBA" id="ARBA00022723"/>
    </source>
</evidence>
<evidence type="ECO:0000256" key="11">
    <source>
        <dbReference type="SAM" id="MobiDB-lite"/>
    </source>
</evidence>
<evidence type="ECO:0000313" key="13">
    <source>
        <dbReference type="EMBL" id="TNV76673.1"/>
    </source>
</evidence>
<dbReference type="GO" id="GO:0016460">
    <property type="term" value="C:myosin II complex"/>
    <property type="evidence" value="ECO:0007669"/>
    <property type="project" value="TreeGrafter"/>
</dbReference>
<dbReference type="Pfam" id="PF13499">
    <property type="entry name" value="EF-hand_7"/>
    <property type="match status" value="1"/>
</dbReference>
<keyword evidence="14" id="KW-1185">Reference proteome</keyword>